<dbReference type="EMBL" id="CAJVPM010000128">
    <property type="protein sequence ID" value="CAG8436425.1"/>
    <property type="molecule type" value="Genomic_DNA"/>
</dbReference>
<proteinExistence type="predicted"/>
<reference evidence="1" key="1">
    <citation type="submission" date="2021-06" db="EMBL/GenBank/DDBJ databases">
        <authorList>
            <person name="Kallberg Y."/>
            <person name="Tangrot J."/>
            <person name="Rosling A."/>
        </authorList>
    </citation>
    <scope>NUCLEOTIDE SEQUENCE</scope>
    <source>
        <strain evidence="1">AU212A</strain>
    </source>
</reference>
<keyword evidence="2" id="KW-1185">Reference proteome</keyword>
<evidence type="ECO:0000313" key="2">
    <source>
        <dbReference type="Proteomes" id="UP000789860"/>
    </source>
</evidence>
<organism evidence="1 2">
    <name type="scientific">Scutellospora calospora</name>
    <dbReference type="NCBI Taxonomy" id="85575"/>
    <lineage>
        <taxon>Eukaryota</taxon>
        <taxon>Fungi</taxon>
        <taxon>Fungi incertae sedis</taxon>
        <taxon>Mucoromycota</taxon>
        <taxon>Glomeromycotina</taxon>
        <taxon>Glomeromycetes</taxon>
        <taxon>Diversisporales</taxon>
        <taxon>Gigasporaceae</taxon>
        <taxon>Scutellospora</taxon>
    </lineage>
</organism>
<accession>A0ACA9JUH8</accession>
<dbReference type="Proteomes" id="UP000789860">
    <property type="component" value="Unassembled WGS sequence"/>
</dbReference>
<gene>
    <name evidence="1" type="ORF">SCALOS_LOCUS279</name>
</gene>
<sequence length="366" mass="42873">MHPYLEVGKQLCHPHYCKLVEPYESKSKKQHIQQESNTFASSIEMLTKALYNQQRRECSSLELDLVNFERMIESINPGLKGFFSYITDVIIPKERSAYNINEAKKSVVELCYLIAGLRNKFVNQHKLEVGFYLRASGATWEAIDTMSSLGYSACAKTVETYQKKIQKEHSTKIENYFLEHNNWFHVYNIDDYHSIHENRRPDTVSTSMANHFATCIAKPIIDYTVSIVFNGVSIHNPANVEAPRICWHLLNRYTGIFDISYLDYGISQGRYFNNNFDPIEMLTIHNYADNIEERRCIHCEQFYKKGIFKNVQKFLNRIEKGANILTKEDLEDDEEEVEIAEEKSEEVEILEISNKLLEEINRIEYW</sequence>
<comment type="caution">
    <text evidence="1">The sequence shown here is derived from an EMBL/GenBank/DDBJ whole genome shotgun (WGS) entry which is preliminary data.</text>
</comment>
<protein>
    <submittedName>
        <fullName evidence="1">84_t:CDS:1</fullName>
    </submittedName>
</protein>
<evidence type="ECO:0000313" key="1">
    <source>
        <dbReference type="EMBL" id="CAG8436425.1"/>
    </source>
</evidence>
<name>A0ACA9JUH8_9GLOM</name>